<keyword evidence="7" id="KW-1133">Transmembrane helix</keyword>
<feature type="domain" description="Histidine kinase" evidence="8">
    <location>
        <begin position="693"/>
        <end position="782"/>
    </location>
</feature>
<dbReference type="PROSITE" id="PS50109">
    <property type="entry name" value="HIS_KIN"/>
    <property type="match status" value="1"/>
</dbReference>
<feature type="transmembrane region" description="Helical" evidence="7">
    <location>
        <begin position="498"/>
        <end position="517"/>
    </location>
</feature>
<dbReference type="GO" id="GO:0000160">
    <property type="term" value="P:phosphorelay signal transduction system"/>
    <property type="evidence" value="ECO:0007669"/>
    <property type="project" value="UniProtKB-KW"/>
</dbReference>
<evidence type="ECO:0000256" key="5">
    <source>
        <dbReference type="ARBA" id="ARBA00023012"/>
    </source>
</evidence>
<gene>
    <name evidence="9" type="ORF">BGL_2c24490</name>
</gene>
<keyword evidence="5" id="KW-0902">Two-component regulatory system</keyword>
<feature type="transmembrane region" description="Helical" evidence="7">
    <location>
        <begin position="438"/>
        <end position="459"/>
    </location>
</feature>
<evidence type="ECO:0000256" key="1">
    <source>
        <dbReference type="ARBA" id="ARBA00000085"/>
    </source>
</evidence>
<dbReference type="HOGENOM" id="CLU_014388_0_0_4"/>
<dbReference type="GO" id="GO:0005524">
    <property type="term" value="F:ATP binding"/>
    <property type="evidence" value="ECO:0007669"/>
    <property type="project" value="UniProtKB-KW"/>
</dbReference>
<dbReference type="InterPro" id="IPR036890">
    <property type="entry name" value="HATPase_C_sf"/>
</dbReference>
<name>A0A0B6SB42_BURPL</name>
<sequence>MQAASNCDHSSASAADVDVGAEAGFDARTDAADRVRGQAARREIAQASAAAWWLVTVSRAVLPMPVVTVLLIGLTAFLVALLATPADASAHAAADGANPTAEARSDAAEATPPAGALPPVSPSPRSQAVSLPASSPALSAASSPGVSVAASPRATLAAALTATPAPGALVPAALPGSDAQPGTTAGGTPDAPGCPLAVEAARGAWDAATPPAAGWLRVTLPDVWTSRWPGFDGVVWYRLDWSGACGAGAPLAAFIDYLNMAGAVYLNGTMLGRDAQLTEPLSRAWNMPRYWLLPAPLLHAGAHAGNTLLIRVSGLAAYAPGLGPVLVGPPEVVARHYGHSHQIRRDLQLYSLAVTSTLGCFFVVLWLMRRRESVYGWFGLQSLAWWCFQVNQAATTPWPFTSTDGWEAAMSVAVVLFASSFAMFTLRFASRRYARLEAVLWALAAAQAAAMLATPHAAIETVRAVIALIPAATFIGCCGAFIVFSLRRPRADRLALSACMLIFIAACLHDILTFLGVLTDNVYYTSIAAQFEMIGMALVLAWRFVTNLRRIEQFNDELTGAVADAKRDLRDTLDREHALQVANARLNERLSLAQDLHDGLGGTLVSSIITLEHAPHDMPPARFLGILKELRDDLRIIIDSAALDHAGTRSLEGFIAPLRHRLARAFEAQDIDCRWRLDGIDTLHLPNAVCLDLMRILQEAATNALRHSGATRIEIGLAHDDASGLRLTVADNGHGFNPDAPTLHGGIGMRSLRARVGRLGGQLRIDSGAGGTTIAIAIAGLSSD</sequence>
<dbReference type="InterPro" id="IPR008979">
    <property type="entry name" value="Galactose-bd-like_sf"/>
</dbReference>
<feature type="compositionally biased region" description="Low complexity" evidence="6">
    <location>
        <begin position="171"/>
        <end position="193"/>
    </location>
</feature>
<dbReference type="AlphaFoldDB" id="A0A0B6SB42"/>
<evidence type="ECO:0000256" key="4">
    <source>
        <dbReference type="ARBA" id="ARBA00022777"/>
    </source>
</evidence>
<keyword evidence="7" id="KW-0812">Transmembrane</keyword>
<feature type="region of interest" description="Disordered" evidence="6">
    <location>
        <begin position="171"/>
        <end position="195"/>
    </location>
</feature>
<dbReference type="InterPro" id="IPR050482">
    <property type="entry name" value="Sensor_HK_TwoCompSys"/>
</dbReference>
<feature type="transmembrane region" description="Helical" evidence="7">
    <location>
        <begin position="465"/>
        <end position="486"/>
    </location>
</feature>
<evidence type="ECO:0000256" key="2">
    <source>
        <dbReference type="ARBA" id="ARBA00012438"/>
    </source>
</evidence>
<protein>
    <recommendedName>
        <fullName evidence="2">histidine kinase</fullName>
        <ecNumber evidence="2">2.7.13.3</ecNumber>
    </recommendedName>
</protein>
<keyword evidence="3" id="KW-0808">Transferase</keyword>
<feature type="region of interest" description="Disordered" evidence="6">
    <location>
        <begin position="94"/>
        <end position="131"/>
    </location>
</feature>
<evidence type="ECO:0000259" key="8">
    <source>
        <dbReference type="PROSITE" id="PS50109"/>
    </source>
</evidence>
<comment type="catalytic activity">
    <reaction evidence="1">
        <text>ATP + protein L-histidine = ADP + protein N-phospho-L-histidine.</text>
        <dbReference type="EC" id="2.7.13.3"/>
    </reaction>
</comment>
<keyword evidence="7" id="KW-0472">Membrane</keyword>
<dbReference type="EMBL" id="CP002581">
    <property type="protein sequence ID" value="AJK50505.1"/>
    <property type="molecule type" value="Genomic_DNA"/>
</dbReference>
<organism evidence="9 10">
    <name type="scientific">Burkholderia plantarii</name>
    <dbReference type="NCBI Taxonomy" id="41899"/>
    <lineage>
        <taxon>Bacteria</taxon>
        <taxon>Pseudomonadati</taxon>
        <taxon>Pseudomonadota</taxon>
        <taxon>Betaproteobacteria</taxon>
        <taxon>Burkholderiales</taxon>
        <taxon>Burkholderiaceae</taxon>
        <taxon>Burkholderia</taxon>
    </lineage>
</organism>
<evidence type="ECO:0000256" key="7">
    <source>
        <dbReference type="SAM" id="Phobius"/>
    </source>
</evidence>
<keyword evidence="9" id="KW-0547">Nucleotide-binding</keyword>
<dbReference type="Pfam" id="PF07695">
    <property type="entry name" value="7TMR-DISM_7TM"/>
    <property type="match status" value="1"/>
</dbReference>
<dbReference type="KEGG" id="bgp:BGL_2c24490"/>
<dbReference type="InterPro" id="IPR003594">
    <property type="entry name" value="HATPase_dom"/>
</dbReference>
<feature type="transmembrane region" description="Helical" evidence="7">
    <location>
        <begin position="62"/>
        <end position="83"/>
    </location>
</feature>
<dbReference type="Proteomes" id="UP000031838">
    <property type="component" value="Chromosome 2"/>
</dbReference>
<keyword evidence="4 9" id="KW-0418">Kinase</keyword>
<evidence type="ECO:0000313" key="10">
    <source>
        <dbReference type="Proteomes" id="UP000031838"/>
    </source>
</evidence>
<dbReference type="SUPFAM" id="SSF49785">
    <property type="entry name" value="Galactose-binding domain-like"/>
    <property type="match status" value="1"/>
</dbReference>
<keyword evidence="10" id="KW-1185">Reference proteome</keyword>
<dbReference type="GO" id="GO:0004673">
    <property type="term" value="F:protein histidine kinase activity"/>
    <property type="evidence" value="ECO:0007669"/>
    <property type="project" value="UniProtKB-EC"/>
</dbReference>
<dbReference type="PANTHER" id="PTHR24421:SF10">
    <property type="entry name" value="NITRATE_NITRITE SENSOR PROTEIN NARQ"/>
    <property type="match status" value="1"/>
</dbReference>
<dbReference type="Pfam" id="PF02518">
    <property type="entry name" value="HATPase_c"/>
    <property type="match status" value="1"/>
</dbReference>
<dbReference type="Gene3D" id="3.30.565.10">
    <property type="entry name" value="Histidine kinase-like ATPase, C-terminal domain"/>
    <property type="match status" value="1"/>
</dbReference>
<dbReference type="EC" id="2.7.13.3" evidence="2"/>
<dbReference type="RefSeq" id="WP_052498504.1">
    <property type="nucleotide sequence ID" value="NZ_CP002581.1"/>
</dbReference>
<proteinExistence type="predicted"/>
<feature type="transmembrane region" description="Helical" evidence="7">
    <location>
        <begin position="349"/>
        <end position="368"/>
    </location>
</feature>
<keyword evidence="9" id="KW-0067">ATP-binding</keyword>
<evidence type="ECO:0000256" key="6">
    <source>
        <dbReference type="SAM" id="MobiDB-lite"/>
    </source>
</evidence>
<dbReference type="SUPFAM" id="SSF55874">
    <property type="entry name" value="ATPase domain of HSP90 chaperone/DNA topoisomerase II/histidine kinase"/>
    <property type="match status" value="1"/>
</dbReference>
<dbReference type="PANTHER" id="PTHR24421">
    <property type="entry name" value="NITRATE/NITRITE SENSOR PROTEIN NARX-RELATED"/>
    <property type="match status" value="1"/>
</dbReference>
<dbReference type="CDD" id="cd16917">
    <property type="entry name" value="HATPase_UhpB-NarQ-NarX-like"/>
    <property type="match status" value="1"/>
</dbReference>
<dbReference type="InterPro" id="IPR011623">
    <property type="entry name" value="7TMR_DISM_rcpt_extracell_dom1"/>
</dbReference>
<reference evidence="10" key="1">
    <citation type="submission" date="2011-03" db="EMBL/GenBank/DDBJ databases">
        <authorList>
            <person name="Voget S."/>
            <person name="Streit W.R."/>
            <person name="Jaeger K.E."/>
            <person name="Daniel R."/>
        </authorList>
    </citation>
    <scope>NUCLEOTIDE SEQUENCE [LARGE SCALE GENOMIC DNA]</scope>
    <source>
        <strain evidence="10">PG1</strain>
    </source>
</reference>
<feature type="transmembrane region" description="Helical" evidence="7">
    <location>
        <begin position="523"/>
        <end position="545"/>
    </location>
</feature>
<accession>A0A0B6SB42</accession>
<evidence type="ECO:0000256" key="3">
    <source>
        <dbReference type="ARBA" id="ARBA00022679"/>
    </source>
</evidence>
<reference evidence="9 10" key="2">
    <citation type="journal article" date="2016" name="Appl. Microbiol. Biotechnol.">
        <title>Mutations improving production and secretion of extracellular lipase by Burkholderia glumae PG1.</title>
        <authorList>
            <person name="Knapp A."/>
            <person name="Voget S."/>
            <person name="Gao R."/>
            <person name="Zaburannyi N."/>
            <person name="Krysciak D."/>
            <person name="Breuer M."/>
            <person name="Hauer B."/>
            <person name="Streit W.R."/>
            <person name="Muller R."/>
            <person name="Daniel R."/>
            <person name="Jaeger K.E."/>
        </authorList>
    </citation>
    <scope>NUCLEOTIDE SEQUENCE [LARGE SCALE GENOMIC DNA]</scope>
    <source>
        <strain evidence="9 10">PG1</strain>
    </source>
</reference>
<dbReference type="InterPro" id="IPR005467">
    <property type="entry name" value="His_kinase_dom"/>
</dbReference>
<feature type="transmembrane region" description="Helical" evidence="7">
    <location>
        <begin position="408"/>
        <end position="426"/>
    </location>
</feature>
<evidence type="ECO:0000313" key="9">
    <source>
        <dbReference type="EMBL" id="AJK50505.1"/>
    </source>
</evidence>
<dbReference type="Gene3D" id="1.20.5.1930">
    <property type="match status" value="1"/>
</dbReference>
<dbReference type="SMART" id="SM00387">
    <property type="entry name" value="HATPase_c"/>
    <property type="match status" value="1"/>
</dbReference>